<dbReference type="InterPro" id="IPR036322">
    <property type="entry name" value="WD40_repeat_dom_sf"/>
</dbReference>
<protein>
    <submittedName>
        <fullName evidence="4">WD repeat-containing protein</fullName>
    </submittedName>
</protein>
<proteinExistence type="predicted"/>
<dbReference type="PROSITE" id="PS50294">
    <property type="entry name" value="WD_REPEATS_REGION"/>
    <property type="match status" value="4"/>
</dbReference>
<dbReference type="PROSITE" id="PS50082">
    <property type="entry name" value="WD_REPEATS_2"/>
    <property type="match status" value="5"/>
</dbReference>
<evidence type="ECO:0000256" key="2">
    <source>
        <dbReference type="ARBA" id="ARBA00022737"/>
    </source>
</evidence>
<dbReference type="CDD" id="cd00200">
    <property type="entry name" value="WD40"/>
    <property type="match status" value="1"/>
</dbReference>
<evidence type="ECO:0000256" key="1">
    <source>
        <dbReference type="ARBA" id="ARBA00022574"/>
    </source>
</evidence>
<dbReference type="AlphaFoldDB" id="A0AAD9QJ54"/>
<reference evidence="4" key="1">
    <citation type="journal article" date="2023" name="G3 (Bethesda)">
        <title>Whole genome assembly and annotation of the endangered Caribbean coral Acropora cervicornis.</title>
        <authorList>
            <person name="Selwyn J.D."/>
            <person name="Vollmer S.V."/>
        </authorList>
    </citation>
    <scope>NUCLEOTIDE SEQUENCE</scope>
    <source>
        <strain evidence="4">K2</strain>
    </source>
</reference>
<keyword evidence="1 3" id="KW-0853">WD repeat</keyword>
<reference evidence="4" key="2">
    <citation type="journal article" date="2023" name="Science">
        <title>Genomic signatures of disease resistance in endangered staghorn corals.</title>
        <authorList>
            <person name="Vollmer S.V."/>
            <person name="Selwyn J.D."/>
            <person name="Despard B.A."/>
            <person name="Roesel C.L."/>
        </authorList>
    </citation>
    <scope>NUCLEOTIDE SEQUENCE</scope>
    <source>
        <strain evidence="4">K2</strain>
    </source>
</reference>
<dbReference type="GO" id="GO:1990234">
    <property type="term" value="C:transferase complex"/>
    <property type="evidence" value="ECO:0007669"/>
    <property type="project" value="UniProtKB-ARBA"/>
</dbReference>
<dbReference type="SMART" id="SM00320">
    <property type="entry name" value="WD40"/>
    <property type="match status" value="7"/>
</dbReference>
<evidence type="ECO:0000313" key="5">
    <source>
        <dbReference type="Proteomes" id="UP001249851"/>
    </source>
</evidence>
<feature type="repeat" description="WD" evidence="3">
    <location>
        <begin position="155"/>
        <end position="187"/>
    </location>
</feature>
<dbReference type="InterPro" id="IPR015943">
    <property type="entry name" value="WD40/YVTN_repeat-like_dom_sf"/>
</dbReference>
<dbReference type="Gene3D" id="2.130.10.10">
    <property type="entry name" value="YVTN repeat-like/Quinoprotein amine dehydrogenase"/>
    <property type="match status" value="2"/>
</dbReference>
<feature type="repeat" description="WD" evidence="3">
    <location>
        <begin position="106"/>
        <end position="140"/>
    </location>
</feature>
<organism evidence="4 5">
    <name type="scientific">Acropora cervicornis</name>
    <name type="common">Staghorn coral</name>
    <dbReference type="NCBI Taxonomy" id="6130"/>
    <lineage>
        <taxon>Eukaryota</taxon>
        <taxon>Metazoa</taxon>
        <taxon>Cnidaria</taxon>
        <taxon>Anthozoa</taxon>
        <taxon>Hexacorallia</taxon>
        <taxon>Scleractinia</taxon>
        <taxon>Astrocoeniina</taxon>
        <taxon>Acroporidae</taxon>
        <taxon>Acropora</taxon>
    </lineage>
</organism>
<dbReference type="EMBL" id="JARQWQ010000029">
    <property type="protein sequence ID" value="KAK2562222.1"/>
    <property type="molecule type" value="Genomic_DNA"/>
</dbReference>
<accession>A0AAD9QJ54</accession>
<feature type="repeat" description="WD" evidence="3">
    <location>
        <begin position="64"/>
        <end position="105"/>
    </location>
</feature>
<dbReference type="PANTHER" id="PTHR22847">
    <property type="entry name" value="WD40 REPEAT PROTEIN"/>
    <property type="match status" value="1"/>
</dbReference>
<evidence type="ECO:0000313" key="4">
    <source>
        <dbReference type="EMBL" id="KAK2562222.1"/>
    </source>
</evidence>
<evidence type="ECO:0000256" key="3">
    <source>
        <dbReference type="PROSITE-ProRule" id="PRU00221"/>
    </source>
</evidence>
<keyword evidence="5" id="KW-1185">Reference proteome</keyword>
<keyword evidence="2" id="KW-0677">Repeat</keyword>
<dbReference type="Pfam" id="PF00400">
    <property type="entry name" value="WD40"/>
    <property type="match status" value="5"/>
</dbReference>
<dbReference type="PANTHER" id="PTHR22847:SF637">
    <property type="entry name" value="WD REPEAT DOMAIN 5B"/>
    <property type="match status" value="1"/>
</dbReference>
<name>A0AAD9QJ54_ACRCE</name>
<comment type="caution">
    <text evidence="4">The sequence shown here is derived from an EMBL/GenBank/DDBJ whole genome shotgun (WGS) entry which is preliminary data.</text>
</comment>
<gene>
    <name evidence="4" type="ORF">P5673_014477</name>
</gene>
<dbReference type="Proteomes" id="UP001249851">
    <property type="component" value="Unassembled WGS sequence"/>
</dbReference>
<sequence>MSFSRSPSSSPTYEKRLVFRLQGHEGAVVFCAVDPKAKLLATCSTDRTINVWTITTGQLLRALKGGHTEEVTSCSFCSIGPILASSSIDKKVILWNYESGKRASRLELHHDAVLFCAFSKDGKFLASASRDKTARIYKIRPGAGEFVPGGDVKELSGHKGAVNVVKFSPDGAVALTGSDDRTIRAWKRENDWECVCVLNQFTAPIKSVIFSPVDPVFASLDGNRTTLWTMKGQKYEAENSVDIRSSEKQLKAVSFIPDGRFIMGVATDKTINIWDSVKKNTWLNLPNAKPNQHEGAILTCCFAGRNFISADADGFTFIWELV</sequence>
<feature type="repeat" description="WD" evidence="3">
    <location>
        <begin position="21"/>
        <end position="62"/>
    </location>
</feature>
<dbReference type="SUPFAM" id="SSF50978">
    <property type="entry name" value="WD40 repeat-like"/>
    <property type="match status" value="1"/>
</dbReference>
<dbReference type="InterPro" id="IPR001680">
    <property type="entry name" value="WD40_rpt"/>
</dbReference>
<feature type="repeat" description="WD" evidence="3">
    <location>
        <begin position="243"/>
        <end position="275"/>
    </location>
</feature>